<accession>A0AAD6UAB1</accession>
<gene>
    <name evidence="1" type="ORF">B0H15DRAFT_884146</name>
</gene>
<reference evidence="1" key="1">
    <citation type="submission" date="2023-03" db="EMBL/GenBank/DDBJ databases">
        <title>Massive genome expansion in bonnet fungi (Mycena s.s.) driven by repeated elements and novel gene families across ecological guilds.</title>
        <authorList>
            <consortium name="Lawrence Berkeley National Laboratory"/>
            <person name="Harder C.B."/>
            <person name="Miyauchi S."/>
            <person name="Viragh M."/>
            <person name="Kuo A."/>
            <person name="Thoen E."/>
            <person name="Andreopoulos B."/>
            <person name="Lu D."/>
            <person name="Skrede I."/>
            <person name="Drula E."/>
            <person name="Henrissat B."/>
            <person name="Morin E."/>
            <person name="Kohler A."/>
            <person name="Barry K."/>
            <person name="LaButti K."/>
            <person name="Morin E."/>
            <person name="Salamov A."/>
            <person name="Lipzen A."/>
            <person name="Mereny Z."/>
            <person name="Hegedus B."/>
            <person name="Baldrian P."/>
            <person name="Stursova M."/>
            <person name="Weitz H."/>
            <person name="Taylor A."/>
            <person name="Grigoriev I.V."/>
            <person name="Nagy L.G."/>
            <person name="Martin F."/>
            <person name="Kauserud H."/>
        </authorList>
    </citation>
    <scope>NUCLEOTIDE SEQUENCE</scope>
    <source>
        <strain evidence="1">CBHHK173m</strain>
    </source>
</reference>
<proteinExistence type="predicted"/>
<comment type="caution">
    <text evidence="1">The sequence shown here is derived from an EMBL/GenBank/DDBJ whole genome shotgun (WGS) entry which is preliminary data.</text>
</comment>
<protein>
    <recommendedName>
        <fullName evidence="3">F-box domain-containing protein</fullName>
    </recommendedName>
</protein>
<keyword evidence="2" id="KW-1185">Reference proteome</keyword>
<dbReference type="AlphaFoldDB" id="A0AAD6UAB1"/>
<sequence>MLSVSSLFASKLGTNYSPPDEEITEIQALLVEPTLQLKQLDDEIADLHQALDKLARERAGLSAYIDAHKALLSPARRLPVDVLREIFTACLPSHRNCVMSSSEAPILLGLVCSTWRAISLSTPRLWSRLHIVEPVSPSDALGVEAKKLAQRIEATKTWLARSGQCPLSISMHCVSRTSGFTESGAQILQALFPFASRWRHVAFSVNFPFLQSIARLAASDVPMLRSVSLDDLDSAVRAPLQPDSLGFVRGPTICSLHLTGWGLRSLRFPVQWNTIKHLSLVTRWGEHDPLTSEMTLQVFVRCPWLETCCLHISDRPGAESHARAEDPVIRLSLLHTLALELTTPWLTVTQLFGRLSFPRLKMLRLAGHNSQAEVSYAPLFSHVPFLEKLEITLDLFTKASLLSFLRDLPPDLSELKISEFDPGSRHAIFDDEILERLISSPDSATGTPRCAALQTLEIAYATISDEALLRFIKSRKALLTRIVVGFGRDMELDIRPALQSLLQDGLHLELRYNPPPPLLSPWAGLADAAPIP</sequence>
<dbReference type="InterPro" id="IPR032675">
    <property type="entry name" value="LRR_dom_sf"/>
</dbReference>
<organism evidence="1 2">
    <name type="scientific">Mycena belliarum</name>
    <dbReference type="NCBI Taxonomy" id="1033014"/>
    <lineage>
        <taxon>Eukaryota</taxon>
        <taxon>Fungi</taxon>
        <taxon>Dikarya</taxon>
        <taxon>Basidiomycota</taxon>
        <taxon>Agaricomycotina</taxon>
        <taxon>Agaricomycetes</taxon>
        <taxon>Agaricomycetidae</taxon>
        <taxon>Agaricales</taxon>
        <taxon>Marasmiineae</taxon>
        <taxon>Mycenaceae</taxon>
        <taxon>Mycena</taxon>
    </lineage>
</organism>
<evidence type="ECO:0008006" key="3">
    <source>
        <dbReference type="Google" id="ProtNLM"/>
    </source>
</evidence>
<dbReference type="Gene3D" id="3.80.10.10">
    <property type="entry name" value="Ribonuclease Inhibitor"/>
    <property type="match status" value="1"/>
</dbReference>
<dbReference type="Proteomes" id="UP001222325">
    <property type="component" value="Unassembled WGS sequence"/>
</dbReference>
<name>A0AAD6UAB1_9AGAR</name>
<evidence type="ECO:0000313" key="1">
    <source>
        <dbReference type="EMBL" id="KAJ7090848.1"/>
    </source>
</evidence>
<dbReference type="EMBL" id="JARJCN010000021">
    <property type="protein sequence ID" value="KAJ7090848.1"/>
    <property type="molecule type" value="Genomic_DNA"/>
</dbReference>
<evidence type="ECO:0000313" key="2">
    <source>
        <dbReference type="Proteomes" id="UP001222325"/>
    </source>
</evidence>